<evidence type="ECO:0000256" key="1">
    <source>
        <dbReference type="ARBA" id="ARBA00001966"/>
    </source>
</evidence>
<keyword evidence="2" id="KW-0949">S-adenosyl-L-methionine</keyword>
<dbReference type="SFLD" id="SFLDG01123">
    <property type="entry name" value="methyltransferase_(Class_B)"/>
    <property type="match status" value="1"/>
</dbReference>
<evidence type="ECO:0000313" key="8">
    <source>
        <dbReference type="EMBL" id="MFC1848653.1"/>
    </source>
</evidence>
<dbReference type="PROSITE" id="PS51332">
    <property type="entry name" value="B12_BINDING"/>
    <property type="match status" value="1"/>
</dbReference>
<dbReference type="SFLD" id="SFLDG01082">
    <property type="entry name" value="B12-binding_domain_containing"/>
    <property type="match status" value="1"/>
</dbReference>
<dbReference type="InterPro" id="IPR058240">
    <property type="entry name" value="rSAM_sf"/>
</dbReference>
<evidence type="ECO:0000256" key="4">
    <source>
        <dbReference type="ARBA" id="ARBA00023004"/>
    </source>
</evidence>
<dbReference type="InterPro" id="IPR034466">
    <property type="entry name" value="Methyltransferase_Class_B"/>
</dbReference>
<evidence type="ECO:0000313" key="9">
    <source>
        <dbReference type="Proteomes" id="UP001594351"/>
    </source>
</evidence>
<organism evidence="8 9">
    <name type="scientific">candidate division CSSED10-310 bacterium</name>
    <dbReference type="NCBI Taxonomy" id="2855610"/>
    <lineage>
        <taxon>Bacteria</taxon>
        <taxon>Bacteria division CSSED10-310</taxon>
    </lineage>
</organism>
<accession>A0ABV6YRH8</accession>
<protein>
    <submittedName>
        <fullName evidence="8">B12-binding domain-containing radical SAM protein</fullName>
    </submittedName>
</protein>
<dbReference type="Pfam" id="PF02310">
    <property type="entry name" value="B12-binding"/>
    <property type="match status" value="1"/>
</dbReference>
<dbReference type="EMBL" id="JBHPBY010000003">
    <property type="protein sequence ID" value="MFC1848653.1"/>
    <property type="molecule type" value="Genomic_DNA"/>
</dbReference>
<dbReference type="Gene3D" id="3.80.30.20">
    <property type="entry name" value="tm_1862 like domain"/>
    <property type="match status" value="1"/>
</dbReference>
<dbReference type="SUPFAM" id="SSF102114">
    <property type="entry name" value="Radical SAM enzymes"/>
    <property type="match status" value="1"/>
</dbReference>
<dbReference type="Proteomes" id="UP001594351">
    <property type="component" value="Unassembled WGS sequence"/>
</dbReference>
<sequence>MKITLITPTPPDISAFGVRSLSAYLREQGHAVKLIFLPGGIDRLNVEGEYSYRYPQQIINDILDICHDSELIGLSFMTQYFDRARQITQAIKERYQCPVVWGGFHPTLCPTESLAFADYVIEGEGEIPLLNLIQYLQGTKAWLQVPNVWRLLDEKPQSSGHYYWLNDITVLPTFDFSLKNHYVIDIATRRVTALTEDLFYQILPKMPYFEGKYITVYRTMTSRGCPHQCSYCINRTLRQRFCQGTYLRRRDVQQVIEELSTTKKRYPGIEGIHFFDDSFFSNTLHYLESFCEIYQNDIKLPFYCQGSPEAITSRKLDLLLEAGLVFCEMGIQTGSGEIARLYRRTATNSQIKSAITTIDHYRHRLLKPHYHVIVDNPWETLPDKIETVKLLLEIPHPFMLCLASLTLFPGTELHEKALEENIIKDPIKDVYRKAFYKPQPTYLNFIITLTDHYYLPKPLLKVMIKPAIINLFQRHKLAGIWKFFLFFDQVLIMLGKGFQAIRFGNLWRIRQFLHKIQ</sequence>
<dbReference type="SMART" id="SM00729">
    <property type="entry name" value="Elp3"/>
    <property type="match status" value="1"/>
</dbReference>
<comment type="cofactor">
    <cofactor evidence="1">
        <name>[4Fe-4S] cluster</name>
        <dbReference type="ChEBI" id="CHEBI:49883"/>
    </cofactor>
</comment>
<dbReference type="InterPro" id="IPR051198">
    <property type="entry name" value="BchE-like"/>
</dbReference>
<evidence type="ECO:0000256" key="2">
    <source>
        <dbReference type="ARBA" id="ARBA00022691"/>
    </source>
</evidence>
<dbReference type="SFLD" id="SFLDS00029">
    <property type="entry name" value="Radical_SAM"/>
    <property type="match status" value="1"/>
</dbReference>
<reference evidence="8 9" key="1">
    <citation type="submission" date="2024-09" db="EMBL/GenBank/DDBJ databases">
        <title>Laminarin stimulates single cell rates of sulfate reduction while oxygen inhibits transcriptomic activity in coastal marine sediment.</title>
        <authorList>
            <person name="Lindsay M."/>
            <person name="Orcutt B."/>
            <person name="Emerson D."/>
            <person name="Stepanauskas R."/>
            <person name="D'Angelo T."/>
        </authorList>
    </citation>
    <scope>NUCLEOTIDE SEQUENCE [LARGE SCALE GENOMIC DNA]</scope>
    <source>
        <strain evidence="8">SAG AM-311-K15</strain>
    </source>
</reference>
<dbReference type="InterPro" id="IPR023404">
    <property type="entry name" value="rSAM_horseshoe"/>
</dbReference>
<dbReference type="InterPro" id="IPR007197">
    <property type="entry name" value="rSAM"/>
</dbReference>
<dbReference type="Pfam" id="PF04055">
    <property type="entry name" value="Radical_SAM"/>
    <property type="match status" value="1"/>
</dbReference>
<keyword evidence="5" id="KW-0411">Iron-sulfur</keyword>
<keyword evidence="9" id="KW-1185">Reference proteome</keyword>
<proteinExistence type="predicted"/>
<name>A0ABV6YRH8_UNCC1</name>
<dbReference type="InterPro" id="IPR006158">
    <property type="entry name" value="Cobalamin-bd"/>
</dbReference>
<evidence type="ECO:0000259" key="6">
    <source>
        <dbReference type="PROSITE" id="PS51332"/>
    </source>
</evidence>
<dbReference type="PROSITE" id="PS51918">
    <property type="entry name" value="RADICAL_SAM"/>
    <property type="match status" value="1"/>
</dbReference>
<dbReference type="PANTHER" id="PTHR43409">
    <property type="entry name" value="ANAEROBIC MAGNESIUM-PROTOPORPHYRIN IX MONOMETHYL ESTER CYCLASE-RELATED"/>
    <property type="match status" value="1"/>
</dbReference>
<dbReference type="Gene3D" id="3.40.50.280">
    <property type="entry name" value="Cobalamin-binding domain"/>
    <property type="match status" value="1"/>
</dbReference>
<dbReference type="InterPro" id="IPR006638">
    <property type="entry name" value="Elp3/MiaA/NifB-like_rSAM"/>
</dbReference>
<feature type="domain" description="Radical SAM core" evidence="7">
    <location>
        <begin position="209"/>
        <end position="440"/>
    </location>
</feature>
<keyword evidence="4" id="KW-0408">Iron</keyword>
<feature type="domain" description="B12-binding" evidence="6">
    <location>
        <begin position="1"/>
        <end position="143"/>
    </location>
</feature>
<keyword evidence="3" id="KW-0479">Metal-binding</keyword>
<gene>
    <name evidence="8" type="ORF">ACFL27_00455</name>
</gene>
<comment type="caution">
    <text evidence="8">The sequence shown here is derived from an EMBL/GenBank/DDBJ whole genome shotgun (WGS) entry which is preliminary data.</text>
</comment>
<evidence type="ECO:0000259" key="7">
    <source>
        <dbReference type="PROSITE" id="PS51918"/>
    </source>
</evidence>
<evidence type="ECO:0000256" key="5">
    <source>
        <dbReference type="ARBA" id="ARBA00023014"/>
    </source>
</evidence>
<dbReference type="CDD" id="cd01335">
    <property type="entry name" value="Radical_SAM"/>
    <property type="match status" value="1"/>
</dbReference>
<evidence type="ECO:0000256" key="3">
    <source>
        <dbReference type="ARBA" id="ARBA00022723"/>
    </source>
</evidence>